<evidence type="ECO:0000256" key="7">
    <source>
        <dbReference type="ARBA" id="ARBA00023049"/>
    </source>
</evidence>
<proteinExistence type="inferred from homology"/>
<feature type="domain" description="Peptidase M13 N-terminal" evidence="9">
    <location>
        <begin position="15"/>
        <end position="392"/>
    </location>
</feature>
<dbReference type="RefSeq" id="WP_271633036.1">
    <property type="nucleotide sequence ID" value="NZ_CP094970.1"/>
</dbReference>
<dbReference type="PRINTS" id="PR00786">
    <property type="entry name" value="NEPRILYSIN"/>
</dbReference>
<reference evidence="10" key="1">
    <citation type="submission" date="2022-01" db="EMBL/GenBank/DDBJ databases">
        <title>Nocardioidaceae gen. sp. A5X3R13.</title>
        <authorList>
            <person name="Lopez Marin M.A."/>
            <person name="Uhlik O."/>
        </authorList>
    </citation>
    <scope>NUCLEOTIDE SEQUENCE</scope>
    <source>
        <strain evidence="10">A5X3R13</strain>
    </source>
</reference>
<protein>
    <submittedName>
        <fullName evidence="10">Peptidase M13</fullName>
    </submittedName>
</protein>
<keyword evidence="4" id="KW-0479">Metal-binding</keyword>
<dbReference type="InterPro" id="IPR000718">
    <property type="entry name" value="Peptidase_M13"/>
</dbReference>
<comment type="similarity">
    <text evidence="2">Belongs to the peptidase M13 family.</text>
</comment>
<evidence type="ECO:0000313" key="10">
    <source>
        <dbReference type="EMBL" id="UYM04347.1"/>
    </source>
</evidence>
<dbReference type="InterPro" id="IPR018497">
    <property type="entry name" value="Peptidase_M13_C"/>
</dbReference>
<dbReference type="Pfam" id="PF05649">
    <property type="entry name" value="Peptidase_M13_N"/>
    <property type="match status" value="1"/>
</dbReference>
<dbReference type="Pfam" id="PF01431">
    <property type="entry name" value="Peptidase_M13"/>
    <property type="match status" value="1"/>
</dbReference>
<keyword evidence="11" id="KW-1185">Reference proteome</keyword>
<evidence type="ECO:0000259" key="8">
    <source>
        <dbReference type="Pfam" id="PF01431"/>
    </source>
</evidence>
<gene>
    <name evidence="10" type="ORF">L0C25_17655</name>
</gene>
<organism evidence="10 11">
    <name type="scientific">Solicola gregarius</name>
    <dbReference type="NCBI Taxonomy" id="2908642"/>
    <lineage>
        <taxon>Bacteria</taxon>
        <taxon>Bacillati</taxon>
        <taxon>Actinomycetota</taxon>
        <taxon>Actinomycetes</taxon>
        <taxon>Propionibacteriales</taxon>
        <taxon>Nocardioidaceae</taxon>
        <taxon>Solicola</taxon>
    </lineage>
</organism>
<evidence type="ECO:0000256" key="6">
    <source>
        <dbReference type="ARBA" id="ARBA00022833"/>
    </source>
</evidence>
<evidence type="ECO:0000259" key="9">
    <source>
        <dbReference type="Pfam" id="PF05649"/>
    </source>
</evidence>
<dbReference type="AlphaFoldDB" id="A0AA46YJH6"/>
<dbReference type="Gene3D" id="3.40.390.10">
    <property type="entry name" value="Collagenase (Catalytic Domain)"/>
    <property type="match status" value="1"/>
</dbReference>
<evidence type="ECO:0000256" key="1">
    <source>
        <dbReference type="ARBA" id="ARBA00001947"/>
    </source>
</evidence>
<evidence type="ECO:0000256" key="5">
    <source>
        <dbReference type="ARBA" id="ARBA00022801"/>
    </source>
</evidence>
<accession>A0AA46YJH6</accession>
<comment type="cofactor">
    <cofactor evidence="1">
        <name>Zn(2+)</name>
        <dbReference type="ChEBI" id="CHEBI:29105"/>
    </cofactor>
</comment>
<evidence type="ECO:0000256" key="2">
    <source>
        <dbReference type="ARBA" id="ARBA00007357"/>
    </source>
</evidence>
<dbReference type="Gene3D" id="1.10.1380.10">
    <property type="entry name" value="Neutral endopeptidase , domain2"/>
    <property type="match status" value="1"/>
</dbReference>
<keyword evidence="6" id="KW-0862">Zinc</keyword>
<dbReference type="InterPro" id="IPR008753">
    <property type="entry name" value="Peptidase_M13_N"/>
</dbReference>
<dbReference type="CDD" id="cd08662">
    <property type="entry name" value="M13"/>
    <property type="match status" value="1"/>
</dbReference>
<dbReference type="GO" id="GO:0004222">
    <property type="term" value="F:metalloendopeptidase activity"/>
    <property type="evidence" value="ECO:0007669"/>
    <property type="project" value="InterPro"/>
</dbReference>
<keyword evidence="3" id="KW-0645">Protease</keyword>
<dbReference type="PROSITE" id="PS51885">
    <property type="entry name" value="NEPRILYSIN"/>
    <property type="match status" value="1"/>
</dbReference>
<evidence type="ECO:0000313" key="11">
    <source>
        <dbReference type="Proteomes" id="UP001164390"/>
    </source>
</evidence>
<dbReference type="EMBL" id="CP094970">
    <property type="protein sequence ID" value="UYM04347.1"/>
    <property type="molecule type" value="Genomic_DNA"/>
</dbReference>
<dbReference type="GO" id="GO:0046872">
    <property type="term" value="F:metal ion binding"/>
    <property type="evidence" value="ECO:0007669"/>
    <property type="project" value="UniProtKB-KW"/>
</dbReference>
<dbReference type="InterPro" id="IPR024079">
    <property type="entry name" value="MetalloPept_cat_dom_sf"/>
</dbReference>
<dbReference type="GO" id="GO:0005886">
    <property type="term" value="C:plasma membrane"/>
    <property type="evidence" value="ECO:0007669"/>
    <property type="project" value="TreeGrafter"/>
</dbReference>
<name>A0AA46YJH6_9ACTN</name>
<dbReference type="Proteomes" id="UP001164390">
    <property type="component" value="Chromosome"/>
</dbReference>
<sequence>MNGIDISELDSGVRPADDLFRHVNGRWLDRTEIPPDRPVAGSFSDLRDEAELAVREILDEARASEAPDGSELRKIGDLYASFMDEEAIEASGRTPIASDLADVDSVTSVAALVHRLGAFEQIGVGGAFGLYVAPDAHDPERNVLHLVQGGLGLPDESYYTDEQFADVRTAYVRHVAAMLELAGLDDAAGRAERVMRLETDLAGSHWDRVACRDAQRTYNPMDRAGLDALSPGFDWGGWLDGSEFDASVIEQVVVSQPTYFTEFAALLRDDRLDEWRDWARWNIVHAAAPFLPTSFVEENFDFYGRTLSGTAQLRDRWKRGVGLVEMSMGEAVGKIYVDRHYPPSARARMDELIGNLIEAYRESINGLDWMGEDTRKKALAKLDSFTPKVGHPLEWRDYGSLTVERDHLWGNVRRVSTFQTEYELAKLAKPVDRNEWFMTPQTVNAYYNPTMNEIVFPAAILQPPFFYPDADDAVNYGAIGAVIGHEIGHGFDDQGSHYDGDGRLANWWTDDDRAAFEERTTRLVDQYDVLTPADAPDRTVNGSLTIGENIGDLGGLSIAYKAFRIAQVGVEPPEVDGMSAAQRFFLSWAQAWQSKVRPEEVVRRLTIDPHAPPEFRCNEVVRNIGAFYDAFEVTADDALWLDPEQRVSIW</sequence>
<evidence type="ECO:0000256" key="4">
    <source>
        <dbReference type="ARBA" id="ARBA00022723"/>
    </source>
</evidence>
<keyword evidence="7" id="KW-0482">Metalloprotease</keyword>
<dbReference type="KEGG" id="sgrg:L0C25_17655"/>
<feature type="domain" description="Peptidase M13 C-terminal" evidence="8">
    <location>
        <begin position="444"/>
        <end position="647"/>
    </location>
</feature>
<evidence type="ECO:0000256" key="3">
    <source>
        <dbReference type="ARBA" id="ARBA00022670"/>
    </source>
</evidence>
<dbReference type="PANTHER" id="PTHR11733">
    <property type="entry name" value="ZINC METALLOPROTEASE FAMILY M13 NEPRILYSIN-RELATED"/>
    <property type="match status" value="1"/>
</dbReference>
<dbReference type="InterPro" id="IPR042089">
    <property type="entry name" value="Peptidase_M13_dom_2"/>
</dbReference>
<dbReference type="GO" id="GO:0016485">
    <property type="term" value="P:protein processing"/>
    <property type="evidence" value="ECO:0007669"/>
    <property type="project" value="TreeGrafter"/>
</dbReference>
<dbReference type="PANTHER" id="PTHR11733:SF167">
    <property type="entry name" value="FI17812P1-RELATED"/>
    <property type="match status" value="1"/>
</dbReference>
<keyword evidence="5" id="KW-0378">Hydrolase</keyword>
<dbReference type="SUPFAM" id="SSF55486">
    <property type="entry name" value="Metalloproteases ('zincins'), catalytic domain"/>
    <property type="match status" value="1"/>
</dbReference>